<feature type="transmembrane region" description="Helical" evidence="1">
    <location>
        <begin position="295"/>
        <end position="316"/>
    </location>
</feature>
<feature type="transmembrane region" description="Helical" evidence="1">
    <location>
        <begin position="147"/>
        <end position="169"/>
    </location>
</feature>
<feature type="transmembrane region" description="Helical" evidence="1">
    <location>
        <begin position="94"/>
        <end position="126"/>
    </location>
</feature>
<accession>A0ABX7C306</accession>
<keyword evidence="1" id="KW-1133">Transmembrane helix</keyword>
<dbReference type="RefSeq" id="WP_201630868.1">
    <property type="nucleotide sequence ID" value="NZ_CP068046.1"/>
</dbReference>
<reference evidence="2 3" key="1">
    <citation type="submission" date="2021-01" db="EMBL/GenBank/DDBJ databases">
        <title>Genome seq and assembly of Devosia sp. LEGU1.</title>
        <authorList>
            <person name="Chhetri G."/>
        </authorList>
    </citation>
    <scope>NUCLEOTIDE SEQUENCE [LARGE SCALE GENOMIC DNA]</scope>
    <source>
        <strain evidence="2 3">LEGU1</strain>
    </source>
</reference>
<keyword evidence="1" id="KW-0472">Membrane</keyword>
<sequence length="347" mass="35651">MTFLNTSTARYAALALIGFILTFYNPFTQIATNYNRDIAVAGAGVYGGLRTLTAVMNLAKDTNITASVIAASVETSPGQVLQPVISTIERFSNLLFALIVTSGVLAIVLPVVATLGGGVLLVGAGVRAVMSKIGHPLAGSIDRAARGLVTLGILAALGIPGSYAIAFFIGDRVTAEAWEEATGVFDEQAAAAEANDLAGVDLSEVDLPTEEEVLEAPVAASSVEEGNIFTQALDSVGDAVGGVASSSQDAIQRTLQSTVGFAEVARRQVMAGATVIGNGVAAAADILEASVKIGVAYLVKLIVLPVLLMLGFLWVFRSVTANGNISYGVPRVIANPSARENLVVESS</sequence>
<evidence type="ECO:0000313" key="2">
    <source>
        <dbReference type="EMBL" id="QQR38466.1"/>
    </source>
</evidence>
<keyword evidence="1" id="KW-0812">Transmembrane</keyword>
<evidence type="ECO:0000313" key="3">
    <source>
        <dbReference type="Proteomes" id="UP000595857"/>
    </source>
</evidence>
<dbReference type="Proteomes" id="UP000595857">
    <property type="component" value="Chromosome"/>
</dbReference>
<feature type="transmembrane region" description="Helical" evidence="1">
    <location>
        <begin position="9"/>
        <end position="27"/>
    </location>
</feature>
<proteinExistence type="predicted"/>
<dbReference type="EMBL" id="CP068046">
    <property type="protein sequence ID" value="QQR38466.1"/>
    <property type="molecule type" value="Genomic_DNA"/>
</dbReference>
<gene>
    <name evidence="2" type="ORF">JI748_11835</name>
</gene>
<protein>
    <submittedName>
        <fullName evidence="2">Uncharacterized protein</fullName>
    </submittedName>
</protein>
<organism evidence="2 3">
    <name type="scientific">Devosia rhizoryzae</name>
    <dbReference type="NCBI Taxonomy" id="2774137"/>
    <lineage>
        <taxon>Bacteria</taxon>
        <taxon>Pseudomonadati</taxon>
        <taxon>Pseudomonadota</taxon>
        <taxon>Alphaproteobacteria</taxon>
        <taxon>Hyphomicrobiales</taxon>
        <taxon>Devosiaceae</taxon>
        <taxon>Devosia</taxon>
    </lineage>
</organism>
<evidence type="ECO:0000256" key="1">
    <source>
        <dbReference type="SAM" id="Phobius"/>
    </source>
</evidence>
<name>A0ABX7C306_9HYPH</name>
<keyword evidence="3" id="KW-1185">Reference proteome</keyword>